<accession>A0A7Z9A3E8</accession>
<sequence length="88" mass="9874">MDKKTEQEILESFFKWYSETIDPSAEFDPNAWMAAPYKSAFIVVPSGGGYGNYMHVIKGENCIGFSPALATLESIYQKLLDLENKEDG</sequence>
<evidence type="ECO:0000313" key="1">
    <source>
        <dbReference type="EMBL" id="VEI22269.1"/>
    </source>
</evidence>
<dbReference type="Proteomes" id="UP000282386">
    <property type="component" value="Chromosome"/>
</dbReference>
<proteinExistence type="predicted"/>
<dbReference type="EMBL" id="LR134479">
    <property type="protein sequence ID" value="VEI22269.1"/>
    <property type="molecule type" value="Genomic_DNA"/>
</dbReference>
<protein>
    <submittedName>
        <fullName evidence="1">Uncharacterized protein</fullName>
    </submittedName>
</protein>
<dbReference type="RefSeq" id="WP_126499571.1">
    <property type="nucleotide sequence ID" value="NZ_CAUUGO010000001.1"/>
</dbReference>
<evidence type="ECO:0000313" key="2">
    <source>
        <dbReference type="Proteomes" id="UP000282386"/>
    </source>
</evidence>
<dbReference type="AlphaFoldDB" id="A0A7Z9A3E8"/>
<gene>
    <name evidence="1" type="ORF">NCTC10207_00343</name>
</gene>
<reference evidence="1 2" key="1">
    <citation type="submission" date="2018-12" db="EMBL/GenBank/DDBJ databases">
        <authorList>
            <consortium name="Pathogen Informatics"/>
        </authorList>
    </citation>
    <scope>NUCLEOTIDE SEQUENCE [LARGE SCALE GENOMIC DNA]</scope>
    <source>
        <strain evidence="1 2">NCTC10207</strain>
    </source>
</reference>
<name>A0A7Z9A3E8_9MICC</name>
<organism evidence="1 2">
    <name type="scientific">Rothia aeria</name>
    <dbReference type="NCBI Taxonomy" id="172042"/>
    <lineage>
        <taxon>Bacteria</taxon>
        <taxon>Bacillati</taxon>
        <taxon>Actinomycetota</taxon>
        <taxon>Actinomycetes</taxon>
        <taxon>Micrococcales</taxon>
        <taxon>Micrococcaceae</taxon>
        <taxon>Rothia</taxon>
    </lineage>
</organism>